<evidence type="ECO:0000313" key="2">
    <source>
        <dbReference type="EMBL" id="GBN00795.1"/>
    </source>
</evidence>
<dbReference type="GO" id="GO:0004523">
    <property type="term" value="F:RNA-DNA hybrid ribonuclease activity"/>
    <property type="evidence" value="ECO:0007669"/>
    <property type="project" value="InterPro"/>
</dbReference>
<evidence type="ECO:0000313" key="3">
    <source>
        <dbReference type="Proteomes" id="UP000499080"/>
    </source>
</evidence>
<dbReference type="EMBL" id="BGPR01004551">
    <property type="protein sequence ID" value="GBN00795.1"/>
    <property type="molecule type" value="Genomic_DNA"/>
</dbReference>
<dbReference type="GO" id="GO:0003676">
    <property type="term" value="F:nucleic acid binding"/>
    <property type="evidence" value="ECO:0007669"/>
    <property type="project" value="InterPro"/>
</dbReference>
<organism evidence="2 3">
    <name type="scientific">Araneus ventricosus</name>
    <name type="common">Orbweaver spider</name>
    <name type="synonym">Epeira ventricosa</name>
    <dbReference type="NCBI Taxonomy" id="182803"/>
    <lineage>
        <taxon>Eukaryota</taxon>
        <taxon>Metazoa</taxon>
        <taxon>Ecdysozoa</taxon>
        <taxon>Arthropoda</taxon>
        <taxon>Chelicerata</taxon>
        <taxon>Arachnida</taxon>
        <taxon>Araneae</taxon>
        <taxon>Araneomorphae</taxon>
        <taxon>Entelegynae</taxon>
        <taxon>Araneoidea</taxon>
        <taxon>Araneidae</taxon>
        <taxon>Araneus</taxon>
    </lineage>
</organism>
<keyword evidence="3" id="KW-1185">Reference proteome</keyword>
<dbReference type="OrthoDB" id="4917326at2759"/>
<gene>
    <name evidence="2" type="ORF">AVEN_86452_1</name>
</gene>
<name>A0A4Y2KES5_ARAVE</name>
<dbReference type="InterPro" id="IPR012337">
    <property type="entry name" value="RNaseH-like_sf"/>
</dbReference>
<dbReference type="SUPFAM" id="SSF53098">
    <property type="entry name" value="Ribonuclease H-like"/>
    <property type="match status" value="1"/>
</dbReference>
<feature type="domain" description="RNase H type-1" evidence="1">
    <location>
        <begin position="1"/>
        <end position="75"/>
    </location>
</feature>
<dbReference type="PROSITE" id="PS50879">
    <property type="entry name" value="RNASE_H_1"/>
    <property type="match status" value="1"/>
</dbReference>
<accession>A0A4Y2KES5</accession>
<protein>
    <recommendedName>
        <fullName evidence="1">RNase H type-1 domain-containing protein</fullName>
    </recommendedName>
</protein>
<dbReference type="InterPro" id="IPR036397">
    <property type="entry name" value="RNaseH_sf"/>
</dbReference>
<comment type="caution">
    <text evidence="2">The sequence shown here is derived from an EMBL/GenBank/DDBJ whole genome shotgun (WGS) entry which is preliminary data.</text>
</comment>
<evidence type="ECO:0000259" key="1">
    <source>
        <dbReference type="PROSITE" id="PS50879"/>
    </source>
</evidence>
<sequence length="198" mass="22859">MSESNFGDLWILTDRRSSIQHLKNWTYIGDKKSLSILQKLKLISLQHDVHFQWIPSHVDIHRNKLVDNLAKEGSSHLIPSSSEITFLKLFSRKKAQNKAEWLVPPSHYWYKGRKPGLSLSLPCDRQSSTCLSRLASGHLKCLTYSEGNKIYPLFPKCQQHQASPKHILDCLGLHWVEIYSSPLLVIDFIKVNRFLDLV</sequence>
<dbReference type="AlphaFoldDB" id="A0A4Y2KES5"/>
<dbReference type="Gene3D" id="3.30.420.10">
    <property type="entry name" value="Ribonuclease H-like superfamily/Ribonuclease H"/>
    <property type="match status" value="1"/>
</dbReference>
<reference evidence="2 3" key="1">
    <citation type="journal article" date="2019" name="Sci. Rep.">
        <title>Orb-weaving spider Araneus ventricosus genome elucidates the spidroin gene catalogue.</title>
        <authorList>
            <person name="Kono N."/>
            <person name="Nakamura H."/>
            <person name="Ohtoshi R."/>
            <person name="Moran D.A.P."/>
            <person name="Shinohara A."/>
            <person name="Yoshida Y."/>
            <person name="Fujiwara M."/>
            <person name="Mori M."/>
            <person name="Tomita M."/>
            <person name="Arakawa K."/>
        </authorList>
    </citation>
    <scope>NUCLEOTIDE SEQUENCE [LARGE SCALE GENOMIC DNA]</scope>
</reference>
<dbReference type="Proteomes" id="UP000499080">
    <property type="component" value="Unassembled WGS sequence"/>
</dbReference>
<proteinExistence type="predicted"/>
<dbReference type="InterPro" id="IPR002156">
    <property type="entry name" value="RNaseH_domain"/>
</dbReference>